<evidence type="ECO:0000256" key="2">
    <source>
        <dbReference type="ARBA" id="ARBA00022645"/>
    </source>
</evidence>
<proteinExistence type="inferred from homology"/>
<dbReference type="EMBL" id="KZ819352">
    <property type="protein sequence ID" value="PWN46049.1"/>
    <property type="molecule type" value="Genomic_DNA"/>
</dbReference>
<dbReference type="Pfam" id="PF00450">
    <property type="entry name" value="Peptidase_S10"/>
    <property type="match status" value="1"/>
</dbReference>
<dbReference type="SUPFAM" id="SSF53474">
    <property type="entry name" value="alpha/beta-Hydrolases"/>
    <property type="match status" value="1"/>
</dbReference>
<evidence type="ECO:0000256" key="1">
    <source>
        <dbReference type="ARBA" id="ARBA00009431"/>
    </source>
</evidence>
<dbReference type="GO" id="GO:0006508">
    <property type="term" value="P:proteolysis"/>
    <property type="evidence" value="ECO:0007669"/>
    <property type="project" value="UniProtKB-KW"/>
</dbReference>
<dbReference type="PRINTS" id="PR00724">
    <property type="entry name" value="CRBOXYPTASEC"/>
</dbReference>
<dbReference type="InterPro" id="IPR001563">
    <property type="entry name" value="Peptidase_S10"/>
</dbReference>
<keyword evidence="2 6" id="KW-0121">Carboxypeptidase</keyword>
<dbReference type="InterPro" id="IPR029058">
    <property type="entry name" value="AB_hydrolase_fold"/>
</dbReference>
<protein>
    <recommendedName>
        <fullName evidence="6">Carboxypeptidase</fullName>
        <ecNumber evidence="6">3.4.16.-</ecNumber>
    </recommendedName>
</protein>
<reference evidence="7 8" key="1">
    <citation type="journal article" date="2018" name="Mol. Biol. Evol.">
        <title>Broad Genomic Sampling Reveals a Smut Pathogenic Ancestry of the Fungal Clade Ustilaginomycotina.</title>
        <authorList>
            <person name="Kijpornyongpan T."/>
            <person name="Mondo S.J."/>
            <person name="Barry K."/>
            <person name="Sandor L."/>
            <person name="Lee J."/>
            <person name="Lipzen A."/>
            <person name="Pangilinan J."/>
            <person name="LaButti K."/>
            <person name="Hainaut M."/>
            <person name="Henrissat B."/>
            <person name="Grigoriev I.V."/>
            <person name="Spatafora J.W."/>
            <person name="Aime M.C."/>
        </authorList>
    </citation>
    <scope>NUCLEOTIDE SEQUENCE [LARGE SCALE GENOMIC DNA]</scope>
    <source>
        <strain evidence="7 8">MCA 4658</strain>
    </source>
</reference>
<evidence type="ECO:0000256" key="5">
    <source>
        <dbReference type="ARBA" id="ARBA00023180"/>
    </source>
</evidence>
<gene>
    <name evidence="7" type="ORF">IE81DRAFT_296512</name>
</gene>
<dbReference type="Gene3D" id="3.40.50.1820">
    <property type="entry name" value="alpha/beta hydrolase"/>
    <property type="match status" value="1"/>
</dbReference>
<keyword evidence="5" id="KW-0325">Glycoprotein</keyword>
<comment type="similarity">
    <text evidence="1 6">Belongs to the peptidase S10 family.</text>
</comment>
<dbReference type="InterPro" id="IPR033124">
    <property type="entry name" value="Ser_caboxypep_his_AS"/>
</dbReference>
<dbReference type="GeneID" id="37034011"/>
<sequence>MRFAQLCLLGLTSALAVSQVIAAPSSASDLVGRATGKKPSDFAVADRVPGIPFSLGKSWAGNLPITNKKDDPNQLFFWLFPPSEGVGHDDVVVWLNGGPGCSSLEGLFQENGPFKFPFNSTKVEKNPWSWTRLSWVLWVEQPVTVGLTKGKSDITNEVDVAREFTGFLKNFFKTFDNLHGKKFWLTGESYAGKYIPYMSDYIYADKTAKKAGINLQGFGINDPSFAEDPITEDLPAIEFAKAHQKLFHFNDSYIAELESKAEANGIKDYVKKHLVYPPPGPLPIPKKWNRTEFSPWTEILTTATDLNACFNVYDVSPPYAQCPGVSDALGFPPDKLEPSPMNVINDIKGLKKAIHADPSITWYECTPQGPFLGDGDTSPGPSESGVLKRAIEKSPAKRNVIQHGLRDYVLIAQGSALAIQNTTWNGKQGFQRKPNQSLLTVNGTKAGTFHTERGLTFVEVINSGHMIPQDDPPTAFKLQKYLLGQIPEAALALPGV</sequence>
<dbReference type="AlphaFoldDB" id="A0A316W845"/>
<evidence type="ECO:0000256" key="4">
    <source>
        <dbReference type="ARBA" id="ARBA00022801"/>
    </source>
</evidence>
<evidence type="ECO:0000256" key="6">
    <source>
        <dbReference type="RuleBase" id="RU361156"/>
    </source>
</evidence>
<dbReference type="PANTHER" id="PTHR11802:SF479">
    <property type="entry name" value="CARBOXYPEPTIDASE"/>
    <property type="match status" value="1"/>
</dbReference>
<dbReference type="PROSITE" id="PS00131">
    <property type="entry name" value="CARBOXYPEPT_SER_SER"/>
    <property type="match status" value="1"/>
</dbReference>
<dbReference type="RefSeq" id="XP_025373209.1">
    <property type="nucleotide sequence ID" value="XM_025512141.1"/>
</dbReference>
<evidence type="ECO:0000313" key="7">
    <source>
        <dbReference type="EMBL" id="PWN46049.1"/>
    </source>
</evidence>
<dbReference type="GO" id="GO:0004185">
    <property type="term" value="F:serine-type carboxypeptidase activity"/>
    <property type="evidence" value="ECO:0007669"/>
    <property type="project" value="UniProtKB-UniRule"/>
</dbReference>
<dbReference type="PANTHER" id="PTHR11802">
    <property type="entry name" value="SERINE PROTEASE FAMILY S10 SERINE CARBOXYPEPTIDASE"/>
    <property type="match status" value="1"/>
</dbReference>
<name>A0A316W845_9BASI</name>
<dbReference type="OrthoDB" id="443318at2759"/>
<organism evidence="7 8">
    <name type="scientific">Ceraceosorus guamensis</name>
    <dbReference type="NCBI Taxonomy" id="1522189"/>
    <lineage>
        <taxon>Eukaryota</taxon>
        <taxon>Fungi</taxon>
        <taxon>Dikarya</taxon>
        <taxon>Basidiomycota</taxon>
        <taxon>Ustilaginomycotina</taxon>
        <taxon>Exobasidiomycetes</taxon>
        <taxon>Ceraceosorales</taxon>
        <taxon>Ceraceosoraceae</taxon>
        <taxon>Ceraceosorus</taxon>
    </lineage>
</organism>
<keyword evidence="4 6" id="KW-0378">Hydrolase</keyword>
<dbReference type="Proteomes" id="UP000245783">
    <property type="component" value="Unassembled WGS sequence"/>
</dbReference>
<dbReference type="InParanoid" id="A0A316W845"/>
<dbReference type="InterPro" id="IPR018202">
    <property type="entry name" value="Ser_caboxypep_ser_AS"/>
</dbReference>
<feature type="chain" id="PRO_5016189482" description="Carboxypeptidase" evidence="6">
    <location>
        <begin position="23"/>
        <end position="496"/>
    </location>
</feature>
<dbReference type="EC" id="3.4.16.-" evidence="6"/>
<keyword evidence="8" id="KW-1185">Reference proteome</keyword>
<evidence type="ECO:0000313" key="8">
    <source>
        <dbReference type="Proteomes" id="UP000245783"/>
    </source>
</evidence>
<feature type="signal peptide" evidence="6">
    <location>
        <begin position="1"/>
        <end position="22"/>
    </location>
</feature>
<keyword evidence="3 6" id="KW-0645">Protease</keyword>
<dbReference type="PROSITE" id="PS00560">
    <property type="entry name" value="CARBOXYPEPT_SER_HIS"/>
    <property type="match status" value="1"/>
</dbReference>
<dbReference type="STRING" id="1522189.A0A316W845"/>
<accession>A0A316W845</accession>
<keyword evidence="6" id="KW-0732">Signal</keyword>
<evidence type="ECO:0000256" key="3">
    <source>
        <dbReference type="ARBA" id="ARBA00022670"/>
    </source>
</evidence>